<dbReference type="Pfam" id="PF06226">
    <property type="entry name" value="DUF1007"/>
    <property type="match status" value="1"/>
</dbReference>
<comment type="caution">
    <text evidence="1">The sequence shown here is derived from an EMBL/GenBank/DDBJ whole genome shotgun (WGS) entry which is preliminary data.</text>
</comment>
<evidence type="ECO:0000313" key="1">
    <source>
        <dbReference type="EMBL" id="GEK73761.1"/>
    </source>
</evidence>
<sequence>MSHLDNRARRWADRWQGRLACGIACALALFPLTGAAHPHGWVDVSVKVITDTQGRAEALQQRWRLDPFYSQLLLEELRAAQGDEPMAARLDQLGVEIRNTLAPKRYFTHVTRAGQPVELGDVDDFTTLARGGRVELMFRLPLANPLPLDESPVRYRIYDPTYYLEVVHEADGDTPRPDALTVEEDGCRTRIIAADPDPAKVAEAAMLDRGEQAEEGLGRFFAETGEIRCDHP</sequence>
<keyword evidence="2" id="KW-1185">Reference proteome</keyword>
<evidence type="ECO:0000313" key="2">
    <source>
        <dbReference type="Proteomes" id="UP000321121"/>
    </source>
</evidence>
<dbReference type="EMBL" id="BJUS01000028">
    <property type="protein sequence ID" value="GEK73761.1"/>
    <property type="molecule type" value="Genomic_DNA"/>
</dbReference>
<protein>
    <submittedName>
        <fullName evidence="1">ABC transporter substrate-binding protein</fullName>
    </submittedName>
</protein>
<proteinExistence type="predicted"/>
<reference evidence="1 2" key="1">
    <citation type="submission" date="2019-07" db="EMBL/GenBank/DDBJ databases">
        <title>Whole genome shotgun sequence of Halomonas halophila NBRC 102604.</title>
        <authorList>
            <person name="Hosoyama A."/>
            <person name="Uohara A."/>
            <person name="Ohji S."/>
            <person name="Ichikawa N."/>
        </authorList>
    </citation>
    <scope>NUCLEOTIDE SEQUENCE [LARGE SCALE GENOMIC DNA]</scope>
    <source>
        <strain evidence="1 2">NBRC 102604</strain>
    </source>
</reference>
<dbReference type="InterPro" id="IPR010412">
    <property type="entry name" value="DUF1007"/>
</dbReference>
<dbReference type="Proteomes" id="UP000321121">
    <property type="component" value="Unassembled WGS sequence"/>
</dbReference>
<gene>
    <name evidence="1" type="ORF">HHA04nite_23050</name>
</gene>
<accession>A0ABQ0U6G8</accession>
<organism evidence="1 2">
    <name type="scientific">Halomonas halophila</name>
    <dbReference type="NCBI Taxonomy" id="29573"/>
    <lineage>
        <taxon>Bacteria</taxon>
        <taxon>Pseudomonadati</taxon>
        <taxon>Pseudomonadota</taxon>
        <taxon>Gammaproteobacteria</taxon>
        <taxon>Oceanospirillales</taxon>
        <taxon>Halomonadaceae</taxon>
        <taxon>Halomonas</taxon>
    </lineage>
</organism>
<name>A0ABQ0U6G8_9GAMM</name>
<dbReference type="RefSeq" id="WP_052719345.1">
    <property type="nucleotide sequence ID" value="NZ_BJUS01000028.1"/>
</dbReference>